<dbReference type="Pfam" id="PF13962">
    <property type="entry name" value="PGG"/>
    <property type="match status" value="1"/>
</dbReference>
<keyword evidence="3" id="KW-0677">Repeat</keyword>
<dbReference type="OrthoDB" id="10040922at2759"/>
<evidence type="ECO:0000256" key="1">
    <source>
        <dbReference type="ARBA" id="ARBA00004141"/>
    </source>
</evidence>
<evidence type="ECO:0000256" key="4">
    <source>
        <dbReference type="ARBA" id="ARBA00022989"/>
    </source>
</evidence>
<dbReference type="Proteomes" id="UP000275267">
    <property type="component" value="Unassembled WGS sequence"/>
</dbReference>
<dbReference type="AlphaFoldDB" id="A0A3L6TQ37"/>
<dbReference type="SMART" id="SM00248">
    <property type="entry name" value="ANK"/>
    <property type="match status" value="3"/>
</dbReference>
<dbReference type="Gene3D" id="1.25.40.20">
    <property type="entry name" value="Ankyrin repeat-containing domain"/>
    <property type="match status" value="1"/>
</dbReference>
<feature type="region of interest" description="Disordered" evidence="8">
    <location>
        <begin position="1"/>
        <end position="38"/>
    </location>
</feature>
<gene>
    <name evidence="11" type="ORF">C2845_PM01G29010</name>
</gene>
<comment type="caution">
    <text evidence="11">The sequence shown here is derived from an EMBL/GenBank/DDBJ whole genome shotgun (WGS) entry which is preliminary data.</text>
</comment>
<evidence type="ECO:0000256" key="9">
    <source>
        <dbReference type="SAM" id="Phobius"/>
    </source>
</evidence>
<evidence type="ECO:0000256" key="5">
    <source>
        <dbReference type="ARBA" id="ARBA00023043"/>
    </source>
</evidence>
<protein>
    <recommendedName>
        <fullName evidence="10">PGG domain-containing protein</fullName>
    </recommendedName>
</protein>
<dbReference type="EMBL" id="PQIB02000001">
    <property type="protein sequence ID" value="RLN41591.1"/>
    <property type="molecule type" value="Genomic_DNA"/>
</dbReference>
<dbReference type="STRING" id="4540.A0A3L6TQ37"/>
<dbReference type="PANTHER" id="PTHR24186:SF50">
    <property type="entry name" value="ANKYRIN REPEAT-CONTAINING PROTEIN ITN1-LIKE ISOFORM X1"/>
    <property type="match status" value="1"/>
</dbReference>
<proteinExistence type="predicted"/>
<keyword evidence="6 9" id="KW-0472">Membrane</keyword>
<keyword evidence="4 9" id="KW-1133">Transmembrane helix</keyword>
<dbReference type="GO" id="GO:0005886">
    <property type="term" value="C:plasma membrane"/>
    <property type="evidence" value="ECO:0007669"/>
    <property type="project" value="TreeGrafter"/>
</dbReference>
<feature type="domain" description="PGG" evidence="10">
    <location>
        <begin position="267"/>
        <end position="326"/>
    </location>
</feature>
<evidence type="ECO:0000256" key="8">
    <source>
        <dbReference type="SAM" id="MobiDB-lite"/>
    </source>
</evidence>
<dbReference type="PANTHER" id="PTHR24186">
    <property type="entry name" value="PROTEIN PHOSPHATASE 1 REGULATORY SUBUNIT"/>
    <property type="match status" value="1"/>
</dbReference>
<feature type="region of interest" description="Disordered" evidence="8">
    <location>
        <begin position="204"/>
        <end position="257"/>
    </location>
</feature>
<dbReference type="InterPro" id="IPR026961">
    <property type="entry name" value="PGG_dom"/>
</dbReference>
<accession>A0A3L6TQ37</accession>
<feature type="repeat" description="ANK" evidence="7">
    <location>
        <begin position="126"/>
        <end position="158"/>
    </location>
</feature>
<evidence type="ECO:0000259" key="10">
    <source>
        <dbReference type="Pfam" id="PF13962"/>
    </source>
</evidence>
<sequence>MGCRILQRAGNQTERRVETARQREKGMGTGEISELGKEKREWERGRLVQGQARHPVTVYYNKRDGTIITGDSSSRHYSWRECERERRMVGMDPELYKAATHGKVEILKQLLQDKGRPDILRSTTPQRNTALHLAALHGHTEFAREVLQENNDLIVARNDDGDTPLHLAAREDKMTDAAFHTVVASGKTNALRWLLRLVRPAGLLNRVDNNGNTPPPRRRKVSRPVRAAAGQGQTRRPLHPQQQRSHGAQPPRGQDQPQVLRAQRRDLVATLIATVTFAATFTMPGGYDQTKGIALHGHNAAFKIFVISNTVAMCSAIIVVFCFIWAWKNPIKFMVD</sequence>
<dbReference type="PROSITE" id="PS50088">
    <property type="entry name" value="ANK_REPEAT"/>
    <property type="match status" value="1"/>
</dbReference>
<evidence type="ECO:0000313" key="12">
    <source>
        <dbReference type="Proteomes" id="UP000275267"/>
    </source>
</evidence>
<keyword evidence="12" id="KW-1185">Reference proteome</keyword>
<name>A0A3L6TQ37_PANMI</name>
<dbReference type="PROSITE" id="PS50297">
    <property type="entry name" value="ANK_REP_REGION"/>
    <property type="match status" value="1"/>
</dbReference>
<evidence type="ECO:0000313" key="11">
    <source>
        <dbReference type="EMBL" id="RLN41591.1"/>
    </source>
</evidence>
<evidence type="ECO:0000256" key="7">
    <source>
        <dbReference type="PROSITE-ProRule" id="PRU00023"/>
    </source>
</evidence>
<keyword evidence="2 9" id="KW-0812">Transmembrane</keyword>
<feature type="compositionally biased region" description="Basic and acidic residues" evidence="8">
    <location>
        <begin position="13"/>
        <end position="26"/>
    </location>
</feature>
<evidence type="ECO:0000256" key="3">
    <source>
        <dbReference type="ARBA" id="ARBA00022737"/>
    </source>
</evidence>
<dbReference type="InterPro" id="IPR036770">
    <property type="entry name" value="Ankyrin_rpt-contain_sf"/>
</dbReference>
<dbReference type="InterPro" id="IPR002110">
    <property type="entry name" value="Ankyrin_rpt"/>
</dbReference>
<evidence type="ECO:0000256" key="6">
    <source>
        <dbReference type="ARBA" id="ARBA00023136"/>
    </source>
</evidence>
<reference evidence="12" key="1">
    <citation type="journal article" date="2019" name="Nat. Commun.">
        <title>The genome of broomcorn millet.</title>
        <authorList>
            <person name="Zou C."/>
            <person name="Miki D."/>
            <person name="Li D."/>
            <person name="Tang Q."/>
            <person name="Xiao L."/>
            <person name="Rajput S."/>
            <person name="Deng P."/>
            <person name="Jia W."/>
            <person name="Huang R."/>
            <person name="Zhang M."/>
            <person name="Sun Y."/>
            <person name="Hu J."/>
            <person name="Fu X."/>
            <person name="Schnable P.S."/>
            <person name="Li F."/>
            <person name="Zhang H."/>
            <person name="Feng B."/>
            <person name="Zhu X."/>
            <person name="Liu R."/>
            <person name="Schnable J.C."/>
            <person name="Zhu J.-K."/>
            <person name="Zhang H."/>
        </authorList>
    </citation>
    <scope>NUCLEOTIDE SEQUENCE [LARGE SCALE GENOMIC DNA]</scope>
</reference>
<dbReference type="SUPFAM" id="SSF48403">
    <property type="entry name" value="Ankyrin repeat"/>
    <property type="match status" value="1"/>
</dbReference>
<dbReference type="Pfam" id="PF12796">
    <property type="entry name" value="Ank_2"/>
    <property type="match status" value="1"/>
</dbReference>
<feature type="transmembrane region" description="Helical" evidence="9">
    <location>
        <begin position="304"/>
        <end position="327"/>
    </location>
</feature>
<evidence type="ECO:0000256" key="2">
    <source>
        <dbReference type="ARBA" id="ARBA00022692"/>
    </source>
</evidence>
<comment type="subcellular location">
    <subcellularLocation>
        <location evidence="1">Membrane</location>
        <topology evidence="1">Multi-pass membrane protein</topology>
    </subcellularLocation>
</comment>
<keyword evidence="5 7" id="KW-0040">ANK repeat</keyword>
<feature type="transmembrane region" description="Helical" evidence="9">
    <location>
        <begin position="267"/>
        <end position="284"/>
    </location>
</feature>
<organism evidence="11 12">
    <name type="scientific">Panicum miliaceum</name>
    <name type="common">Proso millet</name>
    <name type="synonym">Broomcorn millet</name>
    <dbReference type="NCBI Taxonomy" id="4540"/>
    <lineage>
        <taxon>Eukaryota</taxon>
        <taxon>Viridiplantae</taxon>
        <taxon>Streptophyta</taxon>
        <taxon>Embryophyta</taxon>
        <taxon>Tracheophyta</taxon>
        <taxon>Spermatophyta</taxon>
        <taxon>Magnoliopsida</taxon>
        <taxon>Liliopsida</taxon>
        <taxon>Poales</taxon>
        <taxon>Poaceae</taxon>
        <taxon>PACMAD clade</taxon>
        <taxon>Panicoideae</taxon>
        <taxon>Panicodae</taxon>
        <taxon>Paniceae</taxon>
        <taxon>Panicinae</taxon>
        <taxon>Panicum</taxon>
        <taxon>Panicum sect. Panicum</taxon>
    </lineage>
</organism>